<evidence type="ECO:0000256" key="3">
    <source>
        <dbReference type="ARBA" id="ARBA00022723"/>
    </source>
</evidence>
<gene>
    <name evidence="8" type="ORF">I6U51_23900</name>
</gene>
<keyword evidence="4" id="KW-0249">Electron transport</keyword>
<dbReference type="InterPro" id="IPR009040">
    <property type="entry name" value="Ferritin-like_diiron"/>
</dbReference>
<dbReference type="Pfam" id="PF02915">
    <property type="entry name" value="Rubrerythrin"/>
    <property type="match status" value="2"/>
</dbReference>
<evidence type="ECO:0000259" key="7">
    <source>
        <dbReference type="PROSITE" id="PS50905"/>
    </source>
</evidence>
<dbReference type="SUPFAM" id="SSF57802">
    <property type="entry name" value="Rubredoxin-like"/>
    <property type="match status" value="1"/>
</dbReference>
<organism evidence="8 9">
    <name type="scientific">Clostridium aciditolerans</name>
    <dbReference type="NCBI Taxonomy" id="339861"/>
    <lineage>
        <taxon>Bacteria</taxon>
        <taxon>Bacillati</taxon>
        <taxon>Bacillota</taxon>
        <taxon>Clostridia</taxon>
        <taxon>Eubacteriales</taxon>
        <taxon>Clostridiaceae</taxon>
        <taxon>Clostridium</taxon>
    </lineage>
</organism>
<evidence type="ECO:0000256" key="1">
    <source>
        <dbReference type="ARBA" id="ARBA00001965"/>
    </source>
</evidence>
<name>A0A934M9E6_9CLOT</name>
<dbReference type="Pfam" id="PF21349">
    <property type="entry name" value="RUBY_RBDX"/>
    <property type="match status" value="1"/>
</dbReference>
<dbReference type="CDD" id="cd01041">
    <property type="entry name" value="Rubrerythrin"/>
    <property type="match status" value="1"/>
</dbReference>
<dbReference type="PROSITE" id="PS50903">
    <property type="entry name" value="RUBREDOXIN_LIKE"/>
    <property type="match status" value="1"/>
</dbReference>
<evidence type="ECO:0000256" key="4">
    <source>
        <dbReference type="ARBA" id="ARBA00022982"/>
    </source>
</evidence>
<dbReference type="NCBIfam" id="NF045767">
    <property type="entry name" value="RuberyRbr"/>
    <property type="match status" value="1"/>
</dbReference>
<comment type="caution">
    <text evidence="8">The sequence shown here is derived from an EMBL/GenBank/DDBJ whole genome shotgun (WGS) entry which is preliminary data.</text>
</comment>
<dbReference type="AlphaFoldDB" id="A0A934M9E6"/>
<dbReference type="InterPro" id="IPR003251">
    <property type="entry name" value="Rr_diiron-bd_dom"/>
</dbReference>
<accession>A0A934M9E6</accession>
<dbReference type="Gene3D" id="1.20.1260.10">
    <property type="match status" value="1"/>
</dbReference>
<keyword evidence="9" id="KW-1185">Reference proteome</keyword>
<dbReference type="InterPro" id="IPR048574">
    <property type="entry name" value="RUBY_RBDX"/>
</dbReference>
<dbReference type="PANTHER" id="PTHR43865:SF1">
    <property type="entry name" value="RUBRERYTHRIN-RELATED"/>
    <property type="match status" value="1"/>
</dbReference>
<dbReference type="GO" id="GO:0016491">
    <property type="term" value="F:oxidoreductase activity"/>
    <property type="evidence" value="ECO:0007669"/>
    <property type="project" value="InterPro"/>
</dbReference>
<dbReference type="RefSeq" id="WP_211145059.1">
    <property type="nucleotide sequence ID" value="NZ_JAEEGB010000052.1"/>
</dbReference>
<dbReference type="EMBL" id="JAEEGB010000052">
    <property type="protein sequence ID" value="MBI6875716.1"/>
    <property type="molecule type" value="Genomic_DNA"/>
</dbReference>
<evidence type="ECO:0000259" key="6">
    <source>
        <dbReference type="PROSITE" id="PS50903"/>
    </source>
</evidence>
<feature type="domain" description="Rubredoxin-like" evidence="6">
    <location>
        <begin position="140"/>
        <end position="174"/>
    </location>
</feature>
<reference evidence="8" key="1">
    <citation type="submission" date="2020-12" db="EMBL/GenBank/DDBJ databases">
        <title>Clostridium thailandense sp. nov., a novel acetogenic bacterium isolated from peat land soil in Thailand.</title>
        <authorList>
            <person name="Chaikitkaew S."/>
            <person name="Birkeland N.K."/>
        </authorList>
    </citation>
    <scope>NUCLEOTIDE SEQUENCE</scope>
    <source>
        <strain evidence="8">DSM 17425</strain>
    </source>
</reference>
<dbReference type="Proteomes" id="UP000622687">
    <property type="component" value="Unassembled WGS sequence"/>
</dbReference>
<dbReference type="SUPFAM" id="SSF47240">
    <property type="entry name" value="Ferritin-like"/>
    <property type="match status" value="1"/>
</dbReference>
<dbReference type="InterPro" id="IPR009078">
    <property type="entry name" value="Ferritin-like_SF"/>
</dbReference>
<keyword evidence="3" id="KW-0479">Metal-binding</keyword>
<sequence>MELKGSKTEKNLLRTFAGESRARNKYDFYAEKARREGYEYIASIFEETAHNEKAHAREAFGRYLEMIKSTEHNLKDAAEGEALESSKLYKEFERTAREEGFVQIADFYKELAEVEESHMKRFIAILKNLENGMEFKRNEEVKWQCMNCGYIHIGKEAPNVCPLCKYPRAYFKIACEDYK</sequence>
<keyword evidence="2" id="KW-0813">Transport</keyword>
<dbReference type="Gene3D" id="2.20.28.10">
    <property type="match status" value="1"/>
</dbReference>
<dbReference type="GO" id="GO:0005506">
    <property type="term" value="F:iron ion binding"/>
    <property type="evidence" value="ECO:0007669"/>
    <property type="project" value="InterPro"/>
</dbReference>
<dbReference type="InterPro" id="IPR024934">
    <property type="entry name" value="Rubredoxin-like_dom"/>
</dbReference>
<dbReference type="InterPro" id="IPR052364">
    <property type="entry name" value="Rubrerythrin"/>
</dbReference>
<dbReference type="PANTHER" id="PTHR43865">
    <property type="entry name" value="RUBRERYTHRIN-RELATED"/>
    <property type="match status" value="1"/>
</dbReference>
<feature type="domain" description="Ferritin-like diiron" evidence="7">
    <location>
        <begin position="2"/>
        <end position="133"/>
    </location>
</feature>
<keyword evidence="5" id="KW-0408">Iron</keyword>
<dbReference type="InterPro" id="IPR012347">
    <property type="entry name" value="Ferritin-like"/>
</dbReference>
<comment type="cofactor">
    <cofactor evidence="1">
        <name>Fe(3+)</name>
        <dbReference type="ChEBI" id="CHEBI:29034"/>
    </cofactor>
</comment>
<dbReference type="PROSITE" id="PS50905">
    <property type="entry name" value="FERRITIN_LIKE"/>
    <property type="match status" value="1"/>
</dbReference>
<dbReference type="CDD" id="cd00729">
    <property type="entry name" value="rubredoxin_SM"/>
    <property type="match status" value="1"/>
</dbReference>
<evidence type="ECO:0000256" key="5">
    <source>
        <dbReference type="ARBA" id="ARBA00023004"/>
    </source>
</evidence>
<evidence type="ECO:0000313" key="9">
    <source>
        <dbReference type="Proteomes" id="UP000622687"/>
    </source>
</evidence>
<proteinExistence type="predicted"/>
<evidence type="ECO:0000256" key="2">
    <source>
        <dbReference type="ARBA" id="ARBA00022448"/>
    </source>
</evidence>
<protein>
    <submittedName>
        <fullName evidence="8">Rubrerythrin family protein</fullName>
    </submittedName>
</protein>
<evidence type="ECO:0000313" key="8">
    <source>
        <dbReference type="EMBL" id="MBI6875716.1"/>
    </source>
</evidence>